<organism evidence="2 3">
    <name type="scientific">Thermosipho atlanticus DSM 15807</name>
    <dbReference type="NCBI Taxonomy" id="1123380"/>
    <lineage>
        <taxon>Bacteria</taxon>
        <taxon>Thermotogati</taxon>
        <taxon>Thermotogota</taxon>
        <taxon>Thermotogae</taxon>
        <taxon>Thermotogales</taxon>
        <taxon>Fervidobacteriaceae</taxon>
        <taxon>Thermosipho</taxon>
    </lineage>
</organism>
<evidence type="ECO:0000313" key="3">
    <source>
        <dbReference type="Proteomes" id="UP000242592"/>
    </source>
</evidence>
<gene>
    <name evidence="2" type="ORF">SAMN02745199_0670</name>
</gene>
<protein>
    <submittedName>
        <fullName evidence="2">Heptaprenyl diphosphate synthase</fullName>
    </submittedName>
</protein>
<reference evidence="3" key="1">
    <citation type="submission" date="2016-11" db="EMBL/GenBank/DDBJ databases">
        <authorList>
            <person name="Varghese N."/>
            <person name="Submissions S."/>
        </authorList>
    </citation>
    <scope>NUCLEOTIDE SEQUENCE [LARGE SCALE GENOMIC DNA]</scope>
    <source>
        <strain evidence="3">DSM 15807</strain>
    </source>
</reference>
<dbReference type="EMBL" id="FQXN01000002">
    <property type="protein sequence ID" value="SHH30780.1"/>
    <property type="molecule type" value="Genomic_DNA"/>
</dbReference>
<feature type="transmembrane region" description="Helical" evidence="1">
    <location>
        <begin position="95"/>
        <end position="118"/>
    </location>
</feature>
<keyword evidence="1" id="KW-1133">Transmembrane helix</keyword>
<feature type="transmembrane region" description="Helical" evidence="1">
    <location>
        <begin position="30"/>
        <end position="53"/>
    </location>
</feature>
<dbReference type="PIRSF" id="PIRSF027391">
    <property type="entry name" value="Hpre_diP_synt_I"/>
    <property type="match status" value="1"/>
</dbReference>
<dbReference type="InterPro" id="IPR014535">
    <property type="entry name" value="Hpre_diP_synt_I"/>
</dbReference>
<dbReference type="AlphaFoldDB" id="A0A1M5RX62"/>
<dbReference type="InterPro" id="IPR010898">
    <property type="entry name" value="Hpre_diP_synth_I"/>
</dbReference>
<dbReference type="Proteomes" id="UP000242592">
    <property type="component" value="Unassembled WGS sequence"/>
</dbReference>
<keyword evidence="1" id="KW-0812">Transmembrane</keyword>
<dbReference type="RefSeq" id="WP_073072184.1">
    <property type="nucleotide sequence ID" value="NZ_FQXN01000002.1"/>
</dbReference>
<proteinExistence type="predicted"/>
<dbReference type="STRING" id="1123380.SAMN02745199_0670"/>
<evidence type="ECO:0000256" key="1">
    <source>
        <dbReference type="SAM" id="Phobius"/>
    </source>
</evidence>
<feature type="transmembrane region" description="Helical" evidence="1">
    <location>
        <begin position="125"/>
        <end position="145"/>
    </location>
</feature>
<accession>A0A1M5RX62</accession>
<evidence type="ECO:0000313" key="2">
    <source>
        <dbReference type="EMBL" id="SHH30780.1"/>
    </source>
</evidence>
<keyword evidence="3" id="KW-1185">Reference proteome</keyword>
<sequence length="165" mass="17836">MYSLLVSLASAMFIIERFIPYPVPGGKWGFSNFIVLFAAVNLGIGPAIIIGSLKSIIGSIFTGLIFTPTFFMGFLGVIAAAIVEGLFSKTKFLGYTGLSFLGMISNNIVQLYVGALLIKSTAIFSFLPIMLSLGAISAFANAYLAKKMEEVLNENNFSFKFTKKN</sequence>
<dbReference type="Gene3D" id="1.10.1760.20">
    <property type="match status" value="1"/>
</dbReference>
<keyword evidence="1" id="KW-0472">Membrane</keyword>
<dbReference type="Pfam" id="PF07456">
    <property type="entry name" value="Hpre_diP_synt_I"/>
    <property type="match status" value="1"/>
</dbReference>
<feature type="transmembrane region" description="Helical" evidence="1">
    <location>
        <begin position="60"/>
        <end position="83"/>
    </location>
</feature>
<name>A0A1M5RX62_9BACT</name>